<dbReference type="SUPFAM" id="SSF52113">
    <property type="entry name" value="BRCT domain"/>
    <property type="match status" value="1"/>
</dbReference>
<evidence type="ECO:0000256" key="12">
    <source>
        <dbReference type="ARBA" id="ARBA00022723"/>
    </source>
</evidence>
<keyword evidence="18" id="KW-0805">Transcription regulation</keyword>
<keyword evidence="38" id="KW-1185">Reference proteome</keyword>
<evidence type="ECO:0000256" key="7">
    <source>
        <dbReference type="ARBA" id="ARBA00022533"/>
    </source>
</evidence>
<evidence type="ECO:0000256" key="19">
    <source>
        <dbReference type="ARBA" id="ARBA00023027"/>
    </source>
</evidence>
<dbReference type="PANTHER" id="PTHR10459:SF112">
    <property type="entry name" value="POLY [ADP-RIBOSE] POLYMERASE 1"/>
    <property type="match status" value="1"/>
</dbReference>
<comment type="catalytic activity">
    <reaction evidence="28">
        <text>L-tyrosyl-[protein] + NAD(+) = O-(ADP-D-ribosyl)-L-tyrosyl-[protein] + nicotinamide + H(+)</text>
        <dbReference type="Rhea" id="RHEA:58236"/>
        <dbReference type="Rhea" id="RHEA-COMP:10136"/>
        <dbReference type="Rhea" id="RHEA-COMP:15092"/>
        <dbReference type="ChEBI" id="CHEBI:15378"/>
        <dbReference type="ChEBI" id="CHEBI:17154"/>
        <dbReference type="ChEBI" id="CHEBI:46858"/>
        <dbReference type="ChEBI" id="CHEBI:57540"/>
        <dbReference type="ChEBI" id="CHEBI:142557"/>
    </reaction>
    <physiologicalReaction direction="left-to-right" evidence="28">
        <dbReference type="Rhea" id="RHEA:58237"/>
    </physiologicalReaction>
</comment>
<feature type="domain" description="PARP catalytic" evidence="34">
    <location>
        <begin position="408"/>
        <end position="634"/>
    </location>
</feature>
<dbReference type="Pfam" id="PF00644">
    <property type="entry name" value="PARP"/>
    <property type="match status" value="1"/>
</dbReference>
<dbReference type="EC" id="2.4.2.-" evidence="31"/>
<evidence type="ECO:0000256" key="16">
    <source>
        <dbReference type="ARBA" id="ARBA00022833"/>
    </source>
</evidence>
<evidence type="ECO:0000256" key="20">
    <source>
        <dbReference type="ARBA" id="ARBA00023125"/>
    </source>
</evidence>
<evidence type="ECO:0000256" key="27">
    <source>
        <dbReference type="ARBA" id="ARBA00048241"/>
    </source>
</evidence>
<feature type="domain" description="WGR" evidence="36">
    <location>
        <begin position="161"/>
        <end position="257"/>
    </location>
</feature>
<keyword evidence="16" id="KW-0862">Zinc</keyword>
<evidence type="ECO:0000256" key="10">
    <source>
        <dbReference type="ARBA" id="ARBA00022679"/>
    </source>
</evidence>
<evidence type="ECO:0000256" key="22">
    <source>
        <dbReference type="ARBA" id="ARBA00023242"/>
    </source>
</evidence>
<evidence type="ECO:0000256" key="17">
    <source>
        <dbReference type="ARBA" id="ARBA00022859"/>
    </source>
</evidence>
<comment type="catalytic activity">
    <reaction evidence="26">
        <text>NAD(+) + (ADP-D-ribosyl)n-acceptor = nicotinamide + (ADP-D-ribosyl)n+1-acceptor + H(+).</text>
        <dbReference type="EC" id="2.4.2.30"/>
    </reaction>
</comment>
<evidence type="ECO:0000256" key="5">
    <source>
        <dbReference type="ARBA" id="ARBA00022490"/>
    </source>
</evidence>
<dbReference type="SUPFAM" id="SSF142921">
    <property type="entry name" value="WGR domain-like"/>
    <property type="match status" value="1"/>
</dbReference>
<dbReference type="GO" id="GO:0005694">
    <property type="term" value="C:chromosome"/>
    <property type="evidence" value="ECO:0007669"/>
    <property type="project" value="UniProtKB-SubCell"/>
</dbReference>
<accession>A0A1D1V496</accession>
<feature type="domain" description="BRCT" evidence="33">
    <location>
        <begin position="1"/>
        <end position="80"/>
    </location>
</feature>
<keyword evidence="14" id="KW-0013">ADP-ribosylation</keyword>
<feature type="region of interest" description="Disordered" evidence="32">
    <location>
        <begin position="570"/>
        <end position="591"/>
    </location>
</feature>
<dbReference type="AlphaFoldDB" id="A0A1D1V496"/>
<evidence type="ECO:0000256" key="21">
    <source>
        <dbReference type="ARBA" id="ARBA00023163"/>
    </source>
</evidence>
<evidence type="ECO:0000256" key="4">
    <source>
        <dbReference type="ARBA" id="ARBA00022454"/>
    </source>
</evidence>
<dbReference type="FunFam" id="3.90.228.10:FF:000002">
    <property type="entry name" value="Poly [ADP-ribose] polymerase"/>
    <property type="match status" value="1"/>
</dbReference>
<comment type="subcellular location">
    <subcellularLocation>
        <location evidence="1">Chromosome</location>
    </subcellularLocation>
    <subcellularLocation>
        <location evidence="2">Cytoplasm</location>
        <location evidence="2">Cytosol</location>
    </subcellularLocation>
    <subcellularLocation>
        <location evidence="3">Nucleus</location>
        <location evidence="3">Nucleolus</location>
    </subcellularLocation>
</comment>
<evidence type="ECO:0000256" key="30">
    <source>
        <dbReference type="ARBA" id="ARBA00071874"/>
    </source>
</evidence>
<dbReference type="Gene3D" id="3.40.50.10190">
    <property type="entry name" value="BRCT domain"/>
    <property type="match status" value="1"/>
</dbReference>
<evidence type="ECO:0000259" key="36">
    <source>
        <dbReference type="PROSITE" id="PS51977"/>
    </source>
</evidence>
<comment type="caution">
    <text evidence="37">The sequence shown here is derived from an EMBL/GenBank/DDBJ whole genome shotgun (WGS) entry which is preliminary data.</text>
</comment>
<keyword evidence="11" id="KW-0548">Nucleotidyltransferase</keyword>
<evidence type="ECO:0000256" key="26">
    <source>
        <dbReference type="ARBA" id="ARBA00033987"/>
    </source>
</evidence>
<keyword evidence="17" id="KW-0391">Immunity</keyword>
<dbReference type="GO" id="GO:0140807">
    <property type="term" value="F:NAD+-protein-glutamate ADP-ribosyltransferase activity"/>
    <property type="evidence" value="ECO:0007669"/>
    <property type="project" value="RHEA"/>
</dbReference>
<evidence type="ECO:0000256" key="13">
    <source>
        <dbReference type="ARBA" id="ARBA00022737"/>
    </source>
</evidence>
<dbReference type="GO" id="GO:0003677">
    <property type="term" value="F:DNA binding"/>
    <property type="evidence" value="ECO:0007669"/>
    <property type="project" value="UniProtKB-KW"/>
</dbReference>
<keyword evidence="15" id="KW-0863">Zinc-finger</keyword>
<dbReference type="InterPro" id="IPR008893">
    <property type="entry name" value="WGR_domain"/>
</dbReference>
<gene>
    <name evidence="37" type="primary">RvY_05505-1</name>
    <name evidence="37" type="synonym">RvY_05505.1</name>
    <name evidence="37" type="ORF">RvY_05505</name>
</gene>
<keyword evidence="19 31" id="KW-0520">NAD</keyword>
<evidence type="ECO:0000256" key="8">
    <source>
        <dbReference type="ARBA" id="ARBA00022588"/>
    </source>
</evidence>
<keyword evidence="4" id="KW-0158">Chromosome</keyword>
<dbReference type="GO" id="GO:0140808">
    <property type="term" value="F:NAD+-protein-tyrosine ADP-ribosyltransferase activity"/>
    <property type="evidence" value="ECO:0007669"/>
    <property type="project" value="RHEA"/>
</dbReference>
<sequence>MGTLAIKRADLTKKISNLGGLYVPKVSADTFVVISDEKRIAQRPVTLEMAEACKVHVVSVSFINDLEEKKAEIKSQQDLIDLVERCKINPWTASNVLERILLNKAENEALADTAGLSSTEQHKAEERMRNQKWNSATEAKMKVLVKNGGVVDPDADLDEETHSVLRENGILYSFVLAKSNVADGTNSYYKMQIIKRDSREVYYLFRAWGRIGTVIGGNKCDEMDKDEAVESFEFHFLDKTGNHWKDKDHFVKQHDKYFQLQLDYGPEEAEEEYAVQPGSKTLLAKPIQDLIKMIFDVEAMRKTMKEFEIDSRKMPLGKLSKKQIVEAMAVLAELQTLVDGGERPNAPKIIGATNRFFTLIPHDFGVHTPPILNQSALLKDKLDMLENLLEIEVAFNILRGENRSSDKDPIDQKYEKLKCDLEVLDKGTEEYQQIAAYIANTHAATHSDYQLQLVDVFKVARQGEAERFQEFRSLHNHKLLWHGSRVTNYAGILSQGLRIAPPEAPVTGYMFGKGVYFADMVSKSANYCATSPTSPTGLMLLSDVALGNMYERTAAKSITRLPKDFHSVKGCGRTEPDPKQTITTEDGVEIPMGHPKDAGLANSAHSSLLYNEYIVYNEAQVNIRYLLKVKFQYK</sequence>
<dbReference type="PANTHER" id="PTHR10459">
    <property type="entry name" value="DNA LIGASE"/>
    <property type="match status" value="1"/>
</dbReference>
<keyword evidence="13" id="KW-0677">Repeat</keyword>
<dbReference type="Pfam" id="PF05406">
    <property type="entry name" value="WGR"/>
    <property type="match status" value="1"/>
</dbReference>
<evidence type="ECO:0000256" key="25">
    <source>
        <dbReference type="ARBA" id="ARBA00024347"/>
    </source>
</evidence>
<keyword evidence="20" id="KW-0238">DNA-binding</keyword>
<dbReference type="SMART" id="SM00773">
    <property type="entry name" value="WGR"/>
    <property type="match status" value="1"/>
</dbReference>
<dbReference type="GO" id="GO:0005829">
    <property type="term" value="C:cytosol"/>
    <property type="evidence" value="ECO:0007669"/>
    <property type="project" value="UniProtKB-SubCell"/>
</dbReference>
<dbReference type="CDD" id="cd08001">
    <property type="entry name" value="WGR_PARP1_like"/>
    <property type="match status" value="1"/>
</dbReference>
<dbReference type="GO" id="GO:0006302">
    <property type="term" value="P:double-strand break repair"/>
    <property type="evidence" value="ECO:0007669"/>
    <property type="project" value="TreeGrafter"/>
</dbReference>
<dbReference type="STRING" id="947166.A0A1D1V496"/>
<dbReference type="InterPro" id="IPR036420">
    <property type="entry name" value="BRCT_dom_sf"/>
</dbReference>
<evidence type="ECO:0000256" key="18">
    <source>
        <dbReference type="ARBA" id="ARBA00023015"/>
    </source>
</evidence>
<dbReference type="PROSITE" id="PS51059">
    <property type="entry name" value="PARP_CATALYTIC"/>
    <property type="match status" value="1"/>
</dbReference>
<evidence type="ECO:0000256" key="9">
    <source>
        <dbReference type="ARBA" id="ARBA00022676"/>
    </source>
</evidence>
<dbReference type="InterPro" id="IPR050800">
    <property type="entry name" value="ARTD/PARP"/>
</dbReference>
<keyword evidence="22" id="KW-0539">Nucleus</keyword>
<evidence type="ECO:0000256" key="23">
    <source>
        <dbReference type="ARBA" id="ARBA00024159"/>
    </source>
</evidence>
<dbReference type="Gene3D" id="3.90.228.10">
    <property type="match status" value="1"/>
</dbReference>
<proteinExistence type="inferred from homology"/>
<dbReference type="FunFam" id="1.20.142.10:FF:000001">
    <property type="entry name" value="Poly [ADP-ribose] polymerase"/>
    <property type="match status" value="1"/>
</dbReference>
<dbReference type="InterPro" id="IPR036930">
    <property type="entry name" value="WGR_dom_sf"/>
</dbReference>
<feature type="domain" description="PARP alpha-helical" evidence="35">
    <location>
        <begin position="280"/>
        <end position="399"/>
    </location>
</feature>
<evidence type="ECO:0000259" key="35">
    <source>
        <dbReference type="PROSITE" id="PS51060"/>
    </source>
</evidence>
<evidence type="ECO:0000256" key="15">
    <source>
        <dbReference type="ARBA" id="ARBA00022771"/>
    </source>
</evidence>
<dbReference type="EMBL" id="BDGG01000002">
    <property type="protein sequence ID" value="GAU93583.1"/>
    <property type="molecule type" value="Genomic_DNA"/>
</dbReference>
<evidence type="ECO:0000256" key="32">
    <source>
        <dbReference type="SAM" id="MobiDB-lite"/>
    </source>
</evidence>
<dbReference type="GO" id="GO:0005730">
    <property type="term" value="C:nucleolus"/>
    <property type="evidence" value="ECO:0007669"/>
    <property type="project" value="UniProtKB-SubCell"/>
</dbReference>
<dbReference type="OrthoDB" id="429950at2759"/>
<reference evidence="37 38" key="1">
    <citation type="journal article" date="2016" name="Nat. Commun.">
        <title>Extremotolerant tardigrade genome and improved radiotolerance of human cultured cells by tardigrade-unique protein.</title>
        <authorList>
            <person name="Hashimoto T."/>
            <person name="Horikawa D.D."/>
            <person name="Saito Y."/>
            <person name="Kuwahara H."/>
            <person name="Kozuka-Hata H."/>
            <person name="Shin-I T."/>
            <person name="Minakuchi Y."/>
            <person name="Ohishi K."/>
            <person name="Motoyama A."/>
            <person name="Aizu T."/>
            <person name="Enomoto A."/>
            <person name="Kondo K."/>
            <person name="Tanaka S."/>
            <person name="Hara Y."/>
            <person name="Koshikawa S."/>
            <person name="Sagara H."/>
            <person name="Miura T."/>
            <person name="Yokobori S."/>
            <person name="Miyagawa K."/>
            <person name="Suzuki Y."/>
            <person name="Kubo T."/>
            <person name="Oyama M."/>
            <person name="Kohara Y."/>
            <person name="Fujiyama A."/>
            <person name="Arakawa K."/>
            <person name="Katayama T."/>
            <person name="Toyoda A."/>
            <person name="Kunieda T."/>
        </authorList>
    </citation>
    <scope>NUCLEOTIDE SEQUENCE [LARGE SCALE GENOMIC DNA]</scope>
    <source>
        <strain evidence="37 38">YOKOZUNA-1</strain>
    </source>
</reference>
<dbReference type="CDD" id="cd01437">
    <property type="entry name" value="parp_like"/>
    <property type="match status" value="1"/>
</dbReference>
<keyword evidence="21" id="KW-0804">Transcription</keyword>
<evidence type="ECO:0000256" key="11">
    <source>
        <dbReference type="ARBA" id="ARBA00022695"/>
    </source>
</evidence>
<evidence type="ECO:0000256" key="3">
    <source>
        <dbReference type="ARBA" id="ARBA00004604"/>
    </source>
</evidence>
<dbReference type="PROSITE" id="PS51977">
    <property type="entry name" value="WGR"/>
    <property type="match status" value="1"/>
</dbReference>
<comment type="catalytic activity">
    <reaction evidence="29">
        <text>L-seryl-[protein] + NAD(+) = O-(ADP-D-ribosyl)-L-seryl-[protein] + nicotinamide + H(+)</text>
        <dbReference type="Rhea" id="RHEA:58232"/>
        <dbReference type="Rhea" id="RHEA-COMP:9863"/>
        <dbReference type="Rhea" id="RHEA-COMP:15091"/>
        <dbReference type="ChEBI" id="CHEBI:15378"/>
        <dbReference type="ChEBI" id="CHEBI:17154"/>
        <dbReference type="ChEBI" id="CHEBI:29999"/>
        <dbReference type="ChEBI" id="CHEBI:57540"/>
        <dbReference type="ChEBI" id="CHEBI:142556"/>
    </reaction>
    <physiologicalReaction direction="left-to-right" evidence="29">
        <dbReference type="Rhea" id="RHEA:58233"/>
    </physiologicalReaction>
</comment>
<dbReference type="InterPro" id="IPR012317">
    <property type="entry name" value="Poly(ADP-ribose)pol_cat_dom"/>
</dbReference>
<keyword evidence="10 31" id="KW-0808">Transferase</keyword>
<evidence type="ECO:0000256" key="2">
    <source>
        <dbReference type="ARBA" id="ARBA00004514"/>
    </source>
</evidence>
<evidence type="ECO:0000313" key="37">
    <source>
        <dbReference type="EMBL" id="GAU93583.1"/>
    </source>
</evidence>
<dbReference type="GO" id="GO:0008270">
    <property type="term" value="F:zinc ion binding"/>
    <property type="evidence" value="ECO:0007669"/>
    <property type="project" value="UniProtKB-KW"/>
</dbReference>
<dbReference type="GO" id="GO:0140806">
    <property type="term" value="F:NAD+-protein-aspartate ADP-ribosyltransferase activity"/>
    <property type="evidence" value="ECO:0007669"/>
    <property type="project" value="RHEA"/>
</dbReference>
<keyword evidence="8" id="KW-0399">Innate immunity</keyword>
<dbReference type="GO" id="GO:0140815">
    <property type="term" value="F:NAD+-protein-histidine ADP-ribosyltransferase activity"/>
    <property type="evidence" value="ECO:0007669"/>
    <property type="project" value="RHEA"/>
</dbReference>
<dbReference type="Gene3D" id="1.20.142.10">
    <property type="entry name" value="Poly(ADP-ribose) polymerase, regulatory domain"/>
    <property type="match status" value="1"/>
</dbReference>
<protein>
    <recommendedName>
        <fullName evidence="30 31">Poly [ADP-ribose] polymerase</fullName>
        <shortName evidence="31">PARP</shortName>
        <ecNumber evidence="31">2.4.2.-</ecNumber>
    </recommendedName>
</protein>
<dbReference type="PROSITE" id="PS50172">
    <property type="entry name" value="BRCT"/>
    <property type="match status" value="1"/>
</dbReference>
<evidence type="ECO:0000256" key="1">
    <source>
        <dbReference type="ARBA" id="ARBA00004286"/>
    </source>
</evidence>
<comment type="catalytic activity">
    <reaction evidence="23">
        <text>L-glutamyl-[protein] + NAD(+) = 5-O-(ADP-D-ribosyl)-L-glutamyl-[protein] + nicotinamide</text>
        <dbReference type="Rhea" id="RHEA:58224"/>
        <dbReference type="Rhea" id="RHEA-COMP:10208"/>
        <dbReference type="Rhea" id="RHEA-COMP:15089"/>
        <dbReference type="ChEBI" id="CHEBI:17154"/>
        <dbReference type="ChEBI" id="CHEBI:29973"/>
        <dbReference type="ChEBI" id="CHEBI:57540"/>
        <dbReference type="ChEBI" id="CHEBI:142540"/>
    </reaction>
    <physiologicalReaction direction="left-to-right" evidence="23">
        <dbReference type="Rhea" id="RHEA:58225"/>
    </physiologicalReaction>
</comment>
<evidence type="ECO:0000259" key="34">
    <source>
        <dbReference type="PROSITE" id="PS51059"/>
    </source>
</evidence>
<evidence type="ECO:0000256" key="6">
    <source>
        <dbReference type="ARBA" id="ARBA00022499"/>
    </source>
</evidence>
<evidence type="ECO:0000259" key="33">
    <source>
        <dbReference type="PROSITE" id="PS50172"/>
    </source>
</evidence>
<dbReference type="InterPro" id="IPR036616">
    <property type="entry name" value="Poly(ADP-ribose)pol_reg_dom_sf"/>
</dbReference>
<dbReference type="InterPro" id="IPR001357">
    <property type="entry name" value="BRCT_dom"/>
</dbReference>
<dbReference type="GO" id="GO:0070212">
    <property type="term" value="P:protein poly-ADP-ribosylation"/>
    <property type="evidence" value="ECO:0007669"/>
    <property type="project" value="TreeGrafter"/>
</dbReference>
<dbReference type="SUPFAM" id="SSF56399">
    <property type="entry name" value="ADP-ribosylation"/>
    <property type="match status" value="1"/>
</dbReference>
<keyword evidence="6" id="KW-1017">Isopeptide bond</keyword>
<evidence type="ECO:0000256" key="14">
    <source>
        <dbReference type="ARBA" id="ARBA00022765"/>
    </source>
</evidence>
<keyword evidence="5" id="KW-0963">Cytoplasm</keyword>
<dbReference type="SUPFAM" id="SSF47587">
    <property type="entry name" value="Domain of poly(ADP-ribose) polymerase"/>
    <property type="match status" value="1"/>
</dbReference>
<keyword evidence="12" id="KW-0479">Metal-binding</keyword>
<dbReference type="Pfam" id="PF02877">
    <property type="entry name" value="PARP_reg"/>
    <property type="match status" value="1"/>
</dbReference>
<evidence type="ECO:0000256" key="24">
    <source>
        <dbReference type="ARBA" id="ARBA00024164"/>
    </source>
</evidence>
<evidence type="ECO:0000256" key="29">
    <source>
        <dbReference type="ARBA" id="ARBA00048575"/>
    </source>
</evidence>
<comment type="catalytic activity">
    <reaction evidence="24">
        <text>L-aspartyl-[protein] + NAD(+) = 4-O-(ADP-D-ribosyl)-L-aspartyl-[protein] + nicotinamide</text>
        <dbReference type="Rhea" id="RHEA:54424"/>
        <dbReference type="Rhea" id="RHEA-COMP:9867"/>
        <dbReference type="Rhea" id="RHEA-COMP:13832"/>
        <dbReference type="ChEBI" id="CHEBI:17154"/>
        <dbReference type="ChEBI" id="CHEBI:29961"/>
        <dbReference type="ChEBI" id="CHEBI:57540"/>
        <dbReference type="ChEBI" id="CHEBI:138102"/>
    </reaction>
    <physiologicalReaction direction="left-to-right" evidence="24">
        <dbReference type="Rhea" id="RHEA:54425"/>
    </physiologicalReaction>
</comment>
<comment type="similarity">
    <text evidence="25">Belongs to the ARTD/PARP family.</text>
</comment>
<keyword evidence="9 31" id="KW-0328">Glycosyltransferase</keyword>
<evidence type="ECO:0000256" key="28">
    <source>
        <dbReference type="ARBA" id="ARBA00048339"/>
    </source>
</evidence>
<organism evidence="37 38">
    <name type="scientific">Ramazzottius varieornatus</name>
    <name type="common">Water bear</name>
    <name type="synonym">Tardigrade</name>
    <dbReference type="NCBI Taxonomy" id="947166"/>
    <lineage>
        <taxon>Eukaryota</taxon>
        <taxon>Metazoa</taxon>
        <taxon>Ecdysozoa</taxon>
        <taxon>Tardigrada</taxon>
        <taxon>Eutardigrada</taxon>
        <taxon>Parachela</taxon>
        <taxon>Hypsibioidea</taxon>
        <taxon>Ramazzottiidae</taxon>
        <taxon>Ramazzottius</taxon>
    </lineage>
</organism>
<dbReference type="GO" id="GO:0045087">
    <property type="term" value="P:innate immune response"/>
    <property type="evidence" value="ECO:0007669"/>
    <property type="project" value="UniProtKB-KW"/>
</dbReference>
<dbReference type="InterPro" id="IPR004102">
    <property type="entry name" value="Poly(ADP-ribose)pol_reg_dom"/>
</dbReference>
<keyword evidence="7" id="KW-0021">Allosteric enzyme</keyword>
<dbReference type="Proteomes" id="UP000186922">
    <property type="component" value="Unassembled WGS sequence"/>
</dbReference>
<dbReference type="GO" id="GO:0003950">
    <property type="term" value="F:NAD+ poly-ADP-ribosyltransferase activity"/>
    <property type="evidence" value="ECO:0007669"/>
    <property type="project" value="UniProtKB-UniRule"/>
</dbReference>
<name>A0A1D1V496_RAMVA</name>
<dbReference type="GO" id="GO:0140805">
    <property type="term" value="F:NAD+-protein-serine ADP-ribosyltransferase activity"/>
    <property type="evidence" value="ECO:0007669"/>
    <property type="project" value="RHEA"/>
</dbReference>
<evidence type="ECO:0000313" key="38">
    <source>
        <dbReference type="Proteomes" id="UP000186922"/>
    </source>
</evidence>
<dbReference type="GO" id="GO:0016779">
    <property type="term" value="F:nucleotidyltransferase activity"/>
    <property type="evidence" value="ECO:0007669"/>
    <property type="project" value="UniProtKB-KW"/>
</dbReference>
<comment type="catalytic activity">
    <reaction evidence="27">
        <text>L-histidyl-[protein] + NAD(+) = N(tele)-(ADP-D-ribosyl)-L-histidyl-[protein] + nicotinamide + H(+)</text>
        <dbReference type="Rhea" id="RHEA:72071"/>
        <dbReference type="Rhea" id="RHEA-COMP:9745"/>
        <dbReference type="Rhea" id="RHEA-COMP:18085"/>
        <dbReference type="ChEBI" id="CHEBI:15378"/>
        <dbReference type="ChEBI" id="CHEBI:17154"/>
        <dbReference type="ChEBI" id="CHEBI:29979"/>
        <dbReference type="ChEBI" id="CHEBI:57540"/>
        <dbReference type="ChEBI" id="CHEBI:191398"/>
    </reaction>
    <physiologicalReaction direction="left-to-right" evidence="27">
        <dbReference type="Rhea" id="RHEA:72072"/>
    </physiologicalReaction>
</comment>
<dbReference type="PROSITE" id="PS51060">
    <property type="entry name" value="PARP_ALPHA_HD"/>
    <property type="match status" value="1"/>
</dbReference>
<evidence type="ECO:0000256" key="31">
    <source>
        <dbReference type="RuleBase" id="RU362114"/>
    </source>
</evidence>